<evidence type="ECO:0000256" key="1">
    <source>
        <dbReference type="SAM" id="MobiDB-lite"/>
    </source>
</evidence>
<feature type="compositionally biased region" description="Basic residues" evidence="1">
    <location>
        <begin position="60"/>
        <end position="74"/>
    </location>
</feature>
<gene>
    <name evidence="2" type="ORF">GSMUA_278470.1</name>
</gene>
<dbReference type="EMBL" id="HG996470">
    <property type="protein sequence ID" value="CAG1839798.1"/>
    <property type="molecule type" value="Genomic_DNA"/>
</dbReference>
<reference evidence="2" key="1">
    <citation type="submission" date="2021-03" db="EMBL/GenBank/DDBJ databases">
        <authorList>
            <consortium name="Genoscope - CEA"/>
            <person name="William W."/>
        </authorList>
    </citation>
    <scope>NUCLEOTIDE SEQUENCE</scope>
    <source>
        <strain evidence="2">Doubled-haploid Pahang</strain>
    </source>
</reference>
<organism evidence="2">
    <name type="scientific">Musa acuminata subsp. malaccensis</name>
    <name type="common">Wild banana</name>
    <name type="synonym">Musa malaccensis</name>
    <dbReference type="NCBI Taxonomy" id="214687"/>
    <lineage>
        <taxon>Eukaryota</taxon>
        <taxon>Viridiplantae</taxon>
        <taxon>Streptophyta</taxon>
        <taxon>Embryophyta</taxon>
        <taxon>Tracheophyta</taxon>
        <taxon>Spermatophyta</taxon>
        <taxon>Magnoliopsida</taxon>
        <taxon>Liliopsida</taxon>
        <taxon>Zingiberales</taxon>
        <taxon>Musaceae</taxon>
        <taxon>Musa</taxon>
    </lineage>
</organism>
<evidence type="ECO:0000313" key="2">
    <source>
        <dbReference type="EMBL" id="CAG1839798.1"/>
    </source>
</evidence>
<feature type="region of interest" description="Disordered" evidence="1">
    <location>
        <begin position="91"/>
        <end position="121"/>
    </location>
</feature>
<feature type="non-terminal residue" evidence="2">
    <location>
        <position position="1"/>
    </location>
</feature>
<sequence>LLYCSRRPIQALLSAVAQLKRDLPLHAQLAVEVLYEPLRPLVDVIPGRRITGRSRDLRARARRRQRRRARAHRPRERERGAGVVVVVGAVEQAGPGGEGQRARRHRRRSLEGGDSDPFGGVEGEQEAYLVNRPSEAAQKWSRLLGRHDCGWW</sequence>
<dbReference type="AlphaFoldDB" id="A0A8D7A2U9"/>
<feature type="region of interest" description="Disordered" evidence="1">
    <location>
        <begin position="55"/>
        <end position="79"/>
    </location>
</feature>
<proteinExistence type="predicted"/>
<accession>A0A8D7A2U9</accession>
<name>A0A8D7A2U9_MUSAM</name>
<protein>
    <submittedName>
        <fullName evidence="2">(wild Malaysian banana) hypothetical protein</fullName>
    </submittedName>
</protein>